<dbReference type="GO" id="GO:0000379">
    <property type="term" value="P:tRNA-type intron splice site recognition and cleavage"/>
    <property type="evidence" value="ECO:0007669"/>
    <property type="project" value="TreeGrafter"/>
</dbReference>
<evidence type="ECO:0000259" key="3">
    <source>
        <dbReference type="Pfam" id="PF12928"/>
    </source>
</evidence>
<evidence type="ECO:0000313" key="4">
    <source>
        <dbReference type="EMBL" id="KAG8367668.1"/>
    </source>
</evidence>
<dbReference type="GO" id="GO:0000214">
    <property type="term" value="C:tRNA-intron endonuclease complex"/>
    <property type="evidence" value="ECO:0007669"/>
    <property type="project" value="TreeGrafter"/>
</dbReference>
<protein>
    <recommendedName>
        <fullName evidence="3">tRNA-splicing endonuclease subunit Sen54 N-terminal domain-containing protein</fullName>
    </recommendedName>
</protein>
<feature type="domain" description="tRNA-splicing endonuclease subunit Sen54 N-terminal" evidence="3">
    <location>
        <begin position="92"/>
        <end position="154"/>
    </location>
</feature>
<evidence type="ECO:0000256" key="2">
    <source>
        <dbReference type="ARBA" id="ARBA00022694"/>
    </source>
</evidence>
<evidence type="ECO:0000256" key="1">
    <source>
        <dbReference type="ARBA" id="ARBA00005736"/>
    </source>
</evidence>
<dbReference type="InterPro" id="IPR024337">
    <property type="entry name" value="tRNA_splic_suSen54"/>
</dbReference>
<dbReference type="EMBL" id="WHWC01000016">
    <property type="protein sequence ID" value="KAG8367668.1"/>
    <property type="molecule type" value="Genomic_DNA"/>
</dbReference>
<dbReference type="Pfam" id="PF12928">
    <property type="entry name" value="tRNA_int_end_N2"/>
    <property type="match status" value="1"/>
</dbReference>
<comment type="similarity">
    <text evidence="1">Belongs to the SEN54 family.</text>
</comment>
<accession>A0AAV6WBW8</accession>
<dbReference type="PANTHER" id="PTHR21027:SF1">
    <property type="entry name" value="TRNA-SPLICING ENDONUCLEASE SUBUNIT SEN54"/>
    <property type="match status" value="1"/>
</dbReference>
<dbReference type="AlphaFoldDB" id="A0AAV6WBW8"/>
<keyword evidence="5" id="KW-1185">Reference proteome</keyword>
<sequence length="322" mass="36490">MMSGSYCLDCKRNTEVVFDHSARETSEWRTFADDSADRLSLVTTVKGLNSPYDFKSDLESSSSCEGIYDCNSDSEGYVEESVDDEPCYAAGDIPKLQFRKEASKVRWIEELGMAKVLEKRGKMWTATGIIRDGKTYCSIEESLFLAEIGALEILNEDDVRLPLSDMYGKVAEDKNRHGCSWESFEVYRHLKFLGYIVGRHGVPWSVRNTKTKIDHQESTSECDRTRDKAAVDNTFIMEMFSNLHLGKTRPIFDVYPPNSKFKKSSPGNPSFVLCLTSDQPPSKKEIEDLETRCSGTRLKFCIVEHGRVSCLSFTKVELPILP</sequence>
<reference evidence="4" key="1">
    <citation type="submission" date="2019-10" db="EMBL/GenBank/DDBJ databases">
        <authorList>
            <person name="Zhang R."/>
            <person name="Pan Y."/>
            <person name="Wang J."/>
            <person name="Ma R."/>
            <person name="Yu S."/>
        </authorList>
    </citation>
    <scope>NUCLEOTIDE SEQUENCE</scope>
    <source>
        <strain evidence="4">LA-IB0</strain>
        <tissue evidence="4">Leaf</tissue>
    </source>
</reference>
<gene>
    <name evidence="4" type="ORF">BUALT_Bualt16G0096900</name>
</gene>
<dbReference type="InterPro" id="IPR024336">
    <property type="entry name" value="tRNA_splic_suSen54_N"/>
</dbReference>
<evidence type="ECO:0000313" key="5">
    <source>
        <dbReference type="Proteomes" id="UP000826271"/>
    </source>
</evidence>
<organism evidence="4 5">
    <name type="scientific">Buddleja alternifolia</name>
    <dbReference type="NCBI Taxonomy" id="168488"/>
    <lineage>
        <taxon>Eukaryota</taxon>
        <taxon>Viridiplantae</taxon>
        <taxon>Streptophyta</taxon>
        <taxon>Embryophyta</taxon>
        <taxon>Tracheophyta</taxon>
        <taxon>Spermatophyta</taxon>
        <taxon>Magnoliopsida</taxon>
        <taxon>eudicotyledons</taxon>
        <taxon>Gunneridae</taxon>
        <taxon>Pentapetalae</taxon>
        <taxon>asterids</taxon>
        <taxon>lamiids</taxon>
        <taxon>Lamiales</taxon>
        <taxon>Scrophulariaceae</taxon>
        <taxon>Buddlejeae</taxon>
        <taxon>Buddleja</taxon>
    </lineage>
</organism>
<keyword evidence="2" id="KW-0819">tRNA processing</keyword>
<comment type="caution">
    <text evidence="4">The sequence shown here is derived from an EMBL/GenBank/DDBJ whole genome shotgun (WGS) entry which is preliminary data.</text>
</comment>
<dbReference type="PANTHER" id="PTHR21027">
    <property type="entry name" value="TRNA-SPLICING ENDONUCLEASE SUBUNIT SEN54"/>
    <property type="match status" value="1"/>
</dbReference>
<dbReference type="Proteomes" id="UP000826271">
    <property type="component" value="Unassembled WGS sequence"/>
</dbReference>
<proteinExistence type="inferred from homology"/>
<name>A0AAV6WBW8_9LAMI</name>